<dbReference type="SUPFAM" id="SSF88697">
    <property type="entry name" value="PUA domain-like"/>
    <property type="match status" value="1"/>
</dbReference>
<protein>
    <submittedName>
        <fullName evidence="2">ASCH domain-containing protein</fullName>
    </submittedName>
</protein>
<dbReference type="InterPro" id="IPR015947">
    <property type="entry name" value="PUA-like_sf"/>
</dbReference>
<dbReference type="InterPro" id="IPR007374">
    <property type="entry name" value="ASCH_domain"/>
</dbReference>
<dbReference type="KEGG" id="taqu:KDW03_03575"/>
<organism evidence="2 3">
    <name type="scientific">Thermospira aquatica</name>
    <dbReference type="NCBI Taxonomy" id="2828656"/>
    <lineage>
        <taxon>Bacteria</taxon>
        <taxon>Pseudomonadati</taxon>
        <taxon>Spirochaetota</taxon>
        <taxon>Spirochaetia</taxon>
        <taxon>Brevinematales</taxon>
        <taxon>Thermospiraceae</taxon>
        <taxon>Thermospira</taxon>
    </lineage>
</organism>
<dbReference type="Pfam" id="PF04266">
    <property type="entry name" value="ASCH"/>
    <property type="match status" value="1"/>
</dbReference>
<proteinExistence type="predicted"/>
<evidence type="ECO:0000259" key="1">
    <source>
        <dbReference type="SMART" id="SM01022"/>
    </source>
</evidence>
<feature type="domain" description="ASCH" evidence="1">
    <location>
        <begin position="5"/>
        <end position="97"/>
    </location>
</feature>
<gene>
    <name evidence="2" type="ORF">KDW03_03575</name>
</gene>
<keyword evidence="3" id="KW-1185">Reference proteome</keyword>
<reference evidence="2" key="1">
    <citation type="submission" date="2021-04" db="EMBL/GenBank/DDBJ databases">
        <authorList>
            <person name="Postec A."/>
        </authorList>
    </citation>
    <scope>NUCLEOTIDE SEQUENCE</scope>
    <source>
        <strain evidence="2">F1F22</strain>
    </source>
</reference>
<dbReference type="EMBL" id="CP073355">
    <property type="protein sequence ID" value="URA10895.1"/>
    <property type="molecule type" value="Genomic_DNA"/>
</dbReference>
<dbReference type="AlphaFoldDB" id="A0AAX3BF48"/>
<reference evidence="2" key="2">
    <citation type="submission" date="2022-06" db="EMBL/GenBank/DDBJ databases">
        <title>Thermospira aquatica gen. nov., sp. nov.</title>
        <authorList>
            <person name="Ben Ali Gam Z."/>
            <person name="Labat M."/>
        </authorList>
    </citation>
    <scope>NUCLEOTIDE SEQUENCE</scope>
    <source>
        <strain evidence="2">F1F22</strain>
    </source>
</reference>
<dbReference type="Proteomes" id="UP001056539">
    <property type="component" value="Chromosome"/>
</dbReference>
<accession>A0AAX3BF48</accession>
<name>A0AAX3BF48_9SPIR</name>
<dbReference type="RefSeq" id="WP_271436024.1">
    <property type="nucleotide sequence ID" value="NZ_CP073355.1"/>
</dbReference>
<dbReference type="Gene3D" id="2.30.130.30">
    <property type="entry name" value="Hypothetical protein"/>
    <property type="match status" value="1"/>
</dbReference>
<evidence type="ECO:0000313" key="2">
    <source>
        <dbReference type="EMBL" id="URA10895.1"/>
    </source>
</evidence>
<dbReference type="SMART" id="SM01022">
    <property type="entry name" value="ASCH"/>
    <property type="match status" value="1"/>
</dbReference>
<evidence type="ECO:0000313" key="3">
    <source>
        <dbReference type="Proteomes" id="UP001056539"/>
    </source>
</evidence>
<sequence length="121" mass="14565">MKVILSIKPEFVEKIINGEKKFEYRRKIFKKDVEKVIIYASSPIKLVVGEFIIEDILSRKLDELWELTKEESGISKQYFYEYFKGLDNGYAIKIKEFKRYEKPCNLRNLNIFYTPQSFVYI</sequence>